<gene>
    <name evidence="1" type="ORF">NC00_14445</name>
</gene>
<sequence>MQEEMKPDVRRKDRDMAMTIVVAGDDMKIKASCSVQRSCQLGQLMGLDMLKNIGRTIKVDMLQCGAG</sequence>
<evidence type="ECO:0000313" key="2">
    <source>
        <dbReference type="Proteomes" id="UP000029879"/>
    </source>
</evidence>
<evidence type="ECO:0000313" key="1">
    <source>
        <dbReference type="EMBL" id="KGK57082.1"/>
    </source>
</evidence>
<organism evidence="1 2">
    <name type="scientific">Xanthomonas cannabis pv. phaseoli</name>
    <dbReference type="NCBI Taxonomy" id="1885902"/>
    <lineage>
        <taxon>Bacteria</taxon>
        <taxon>Pseudomonadati</taxon>
        <taxon>Pseudomonadota</taxon>
        <taxon>Gammaproteobacteria</taxon>
        <taxon>Lysobacterales</taxon>
        <taxon>Lysobacteraceae</taxon>
        <taxon>Xanthomonas</taxon>
    </lineage>
</organism>
<proteinExistence type="predicted"/>
<accession>A0AB34P698</accession>
<dbReference type="AlphaFoldDB" id="A0AB34P698"/>
<comment type="caution">
    <text evidence="1">The sequence shown here is derived from an EMBL/GenBank/DDBJ whole genome shotgun (WGS) entry which is preliminary data.</text>
</comment>
<protein>
    <submittedName>
        <fullName evidence="1">Uncharacterized protein</fullName>
    </submittedName>
</protein>
<name>A0AB34P698_9XANT</name>
<dbReference type="Proteomes" id="UP000029879">
    <property type="component" value="Unassembled WGS sequence"/>
</dbReference>
<dbReference type="EMBL" id="JRQI01000062">
    <property type="protein sequence ID" value="KGK57082.1"/>
    <property type="molecule type" value="Genomic_DNA"/>
</dbReference>
<reference evidence="1 2" key="1">
    <citation type="submission" date="2014-10" db="EMBL/GenBank/DDBJ databases">
        <title>Genome sequence of a Xanthomonas strain that is pathogenic on beans.</title>
        <authorList>
            <person name="Aritua V."/>
            <person name="Sapp M."/>
            <person name="Harrison J."/>
            <person name="Smith J."/>
            <person name="Studholme D."/>
        </authorList>
    </citation>
    <scope>NUCLEOTIDE SEQUENCE [LARGE SCALE GENOMIC DNA]</scope>
    <source>
        <strain evidence="1 2">Nyagatare</strain>
    </source>
</reference>